<proteinExistence type="predicted"/>
<protein>
    <submittedName>
        <fullName evidence="4">DUF4124 domain-containing protein</fullName>
    </submittedName>
</protein>
<feature type="compositionally biased region" description="Low complexity" evidence="1">
    <location>
        <begin position="82"/>
        <end position="94"/>
    </location>
</feature>
<evidence type="ECO:0000259" key="3">
    <source>
        <dbReference type="Pfam" id="PF13511"/>
    </source>
</evidence>
<reference evidence="5" key="1">
    <citation type="journal article" date="2019" name="Int. J. Syst. Evol. Microbiol.">
        <title>The Global Catalogue of Microorganisms (GCM) 10K type strain sequencing project: providing services to taxonomists for standard genome sequencing and annotation.</title>
        <authorList>
            <consortium name="The Broad Institute Genomics Platform"/>
            <consortium name="The Broad Institute Genome Sequencing Center for Infectious Disease"/>
            <person name="Wu L."/>
            <person name="Ma J."/>
        </authorList>
    </citation>
    <scope>NUCLEOTIDE SEQUENCE [LARGE SCALE GENOMIC DNA]</scope>
    <source>
        <strain evidence="5">CCUG 39402</strain>
    </source>
</reference>
<gene>
    <name evidence="4" type="ORF">ACFQND_06450</name>
</gene>
<sequence>MDFKSVSKTLVLALAGASFSLTALAQWQWLDKDGRKVFSDRSPPAEVQEKDILKRPAGSARPAPPQVTAEAGGPAAKPADTASAPLAKASAPKLSGKDADLEAKKKKAEADEAAKKKAEEEKLAKTRADNCERAKTSLATLQSGVRMASVNAKGEREVFDDDRRAAETKRAQDVIDASCK</sequence>
<organism evidence="4 5">
    <name type="scientific">Polaromonas aquatica</name>
    <dbReference type="NCBI Taxonomy" id="332657"/>
    <lineage>
        <taxon>Bacteria</taxon>
        <taxon>Pseudomonadati</taxon>
        <taxon>Pseudomonadota</taxon>
        <taxon>Betaproteobacteria</taxon>
        <taxon>Burkholderiales</taxon>
        <taxon>Comamonadaceae</taxon>
        <taxon>Polaromonas</taxon>
    </lineage>
</organism>
<evidence type="ECO:0000256" key="1">
    <source>
        <dbReference type="SAM" id="MobiDB-lite"/>
    </source>
</evidence>
<dbReference type="InterPro" id="IPR025392">
    <property type="entry name" value="DUF4124"/>
</dbReference>
<feature type="signal peptide" evidence="2">
    <location>
        <begin position="1"/>
        <end position="25"/>
    </location>
</feature>
<evidence type="ECO:0000313" key="4">
    <source>
        <dbReference type="EMBL" id="MFC6280868.1"/>
    </source>
</evidence>
<feature type="compositionally biased region" description="Basic and acidic residues" evidence="1">
    <location>
        <begin position="95"/>
        <end position="135"/>
    </location>
</feature>
<dbReference type="RefSeq" id="WP_371438661.1">
    <property type="nucleotide sequence ID" value="NZ_JBHSRS010000015.1"/>
</dbReference>
<comment type="caution">
    <text evidence="4">The sequence shown here is derived from an EMBL/GenBank/DDBJ whole genome shotgun (WGS) entry which is preliminary data.</text>
</comment>
<keyword evidence="5" id="KW-1185">Reference proteome</keyword>
<dbReference type="Proteomes" id="UP001596270">
    <property type="component" value="Unassembled WGS sequence"/>
</dbReference>
<evidence type="ECO:0000256" key="2">
    <source>
        <dbReference type="SAM" id="SignalP"/>
    </source>
</evidence>
<feature type="region of interest" description="Disordered" evidence="1">
    <location>
        <begin position="161"/>
        <end position="180"/>
    </location>
</feature>
<feature type="domain" description="DUF4124" evidence="3">
    <location>
        <begin position="14"/>
        <end position="66"/>
    </location>
</feature>
<feature type="chain" id="PRO_5046203542" evidence="2">
    <location>
        <begin position="26"/>
        <end position="180"/>
    </location>
</feature>
<dbReference type="Pfam" id="PF13511">
    <property type="entry name" value="DUF4124"/>
    <property type="match status" value="1"/>
</dbReference>
<evidence type="ECO:0000313" key="5">
    <source>
        <dbReference type="Proteomes" id="UP001596270"/>
    </source>
</evidence>
<feature type="region of interest" description="Disordered" evidence="1">
    <location>
        <begin position="36"/>
        <end position="135"/>
    </location>
</feature>
<keyword evidence="2" id="KW-0732">Signal</keyword>
<dbReference type="EMBL" id="JBHSRS010000015">
    <property type="protein sequence ID" value="MFC6280868.1"/>
    <property type="molecule type" value="Genomic_DNA"/>
</dbReference>
<accession>A0ABW1TVU2</accession>
<name>A0ABW1TVU2_9BURK</name>